<dbReference type="Proteomes" id="UP000603940">
    <property type="component" value="Unassembled WGS sequence"/>
</dbReference>
<keyword evidence="2" id="KW-1185">Reference proteome</keyword>
<sequence length="58" mass="6124">MALSRLGSGRDGRFVLGMLVLCRSLLLSTSPALPPTFLGEVVGIQEGGTSTLLTSKYR</sequence>
<protein>
    <submittedName>
        <fullName evidence="1">Uncharacterized protein</fullName>
    </submittedName>
</protein>
<reference evidence="1 2" key="1">
    <citation type="journal article" date="2009" name="Int. J. Syst. Evol. Microbiol.">
        <title>Transfer of Teichococcus ludipueritiae and Muricoccus roseus to the genus Roseomonas, as Roseomonas ludipueritiae comb. nov. and Roseomonas rosea comb. nov., respectively, and emended description of the genus Roseomonas.</title>
        <authorList>
            <person name="Sanchez-Porro C."/>
            <person name="Gallego V."/>
            <person name="Busse H.J."/>
            <person name="Kampfer P."/>
            <person name="Ventosa A."/>
        </authorList>
    </citation>
    <scope>NUCLEOTIDE SEQUENCE [LARGE SCALE GENOMIC DNA]</scope>
    <source>
        <strain evidence="1 2">DSM 14915</strain>
    </source>
</reference>
<dbReference type="EMBL" id="JACTUZ010000048">
    <property type="protein sequence ID" value="MBC9177730.1"/>
    <property type="molecule type" value="Genomic_DNA"/>
</dbReference>
<evidence type="ECO:0000313" key="1">
    <source>
        <dbReference type="EMBL" id="MBC9177730.1"/>
    </source>
</evidence>
<dbReference type="RefSeq" id="WP_187778850.1">
    <property type="nucleotide sequence ID" value="NZ_JACTUZ010000048.1"/>
</dbReference>
<organism evidence="1 2">
    <name type="scientific">Pseudoroseomonas ludipueritiae</name>
    <dbReference type="NCBI Taxonomy" id="198093"/>
    <lineage>
        <taxon>Bacteria</taxon>
        <taxon>Pseudomonadati</taxon>
        <taxon>Pseudomonadota</taxon>
        <taxon>Alphaproteobacteria</taxon>
        <taxon>Acetobacterales</taxon>
        <taxon>Acetobacteraceae</taxon>
        <taxon>Pseudoroseomonas</taxon>
    </lineage>
</organism>
<proteinExistence type="predicted"/>
<gene>
    <name evidence="1" type="ORF">IBL25_12350</name>
</gene>
<name>A0ABR7R7I4_9PROT</name>
<accession>A0ABR7R7I4</accession>
<evidence type="ECO:0000313" key="2">
    <source>
        <dbReference type="Proteomes" id="UP000603940"/>
    </source>
</evidence>
<comment type="caution">
    <text evidence="1">The sequence shown here is derived from an EMBL/GenBank/DDBJ whole genome shotgun (WGS) entry which is preliminary data.</text>
</comment>